<dbReference type="OrthoDB" id="1466785at2"/>
<dbReference type="AlphaFoldDB" id="A0A521BPA3"/>
<reference evidence="1 2" key="1">
    <citation type="submission" date="2017-05" db="EMBL/GenBank/DDBJ databases">
        <authorList>
            <person name="Varghese N."/>
            <person name="Submissions S."/>
        </authorList>
    </citation>
    <scope>NUCLEOTIDE SEQUENCE [LARGE SCALE GENOMIC DNA]</scope>
    <source>
        <strain evidence="1 2">DSM 21985</strain>
    </source>
</reference>
<name>A0A521BPA3_9BACT</name>
<keyword evidence="2" id="KW-1185">Reference proteome</keyword>
<accession>A0A521BPA3</accession>
<evidence type="ECO:0000313" key="1">
    <source>
        <dbReference type="EMBL" id="SMO48390.1"/>
    </source>
</evidence>
<evidence type="ECO:0000313" key="2">
    <source>
        <dbReference type="Proteomes" id="UP000317557"/>
    </source>
</evidence>
<dbReference type="Proteomes" id="UP000317557">
    <property type="component" value="Unassembled WGS sequence"/>
</dbReference>
<evidence type="ECO:0008006" key="3">
    <source>
        <dbReference type="Google" id="ProtNLM"/>
    </source>
</evidence>
<dbReference type="RefSeq" id="WP_142453397.1">
    <property type="nucleotide sequence ID" value="NZ_FXTP01000002.1"/>
</dbReference>
<sequence length="291" mass="33917">MDSIIIQYRIFYWVPNTLSGERIAIGLCLYDKETMRLDTHWISQKELTRLQKIYSQTNREDAKDMLNLLDATDGNWKSKAYDSSFWNYIERYWNGILQISESRKLYYEGTAADFTRKSAMLKNQFLPLSKPVSKRAYKRAKTIIKNFEKWVKAKELQERVSLGVEIPEHGKYHLLKSIYLDLGAYNETMTGSAGIDFSLKEATLIDKLHGYFQAFQSIKRIDKGGDLSLVIHKQGAPYQAGENRKTKLYDDFRYRCEELSIGVLQLDELEEYIEGLSEKTDLRPLEPMVAE</sequence>
<organism evidence="1 2">
    <name type="scientific">Gracilimonas mengyeensis</name>
    <dbReference type="NCBI Taxonomy" id="1302730"/>
    <lineage>
        <taxon>Bacteria</taxon>
        <taxon>Pseudomonadati</taxon>
        <taxon>Balneolota</taxon>
        <taxon>Balneolia</taxon>
        <taxon>Balneolales</taxon>
        <taxon>Balneolaceae</taxon>
        <taxon>Gracilimonas</taxon>
    </lineage>
</organism>
<dbReference type="EMBL" id="FXTP01000002">
    <property type="protein sequence ID" value="SMO48390.1"/>
    <property type="molecule type" value="Genomic_DNA"/>
</dbReference>
<proteinExistence type="predicted"/>
<protein>
    <recommendedName>
        <fullName evidence="3">DUF3037 domain-containing protein</fullName>
    </recommendedName>
</protein>
<gene>
    <name evidence="1" type="ORF">SAMN06265219_102405</name>
</gene>